<keyword evidence="5" id="KW-0694">RNA-binding</keyword>
<keyword evidence="1" id="KW-0819">tRNA processing</keyword>
<dbReference type="GO" id="GO:0000049">
    <property type="term" value="F:tRNA binding"/>
    <property type="evidence" value="ECO:0007669"/>
    <property type="project" value="InterPro"/>
</dbReference>
<dbReference type="EMBL" id="MHLP01000018">
    <property type="protein sequence ID" value="OGZ12803.1"/>
    <property type="molecule type" value="Genomic_DNA"/>
</dbReference>
<dbReference type="Gene3D" id="3.30.230.10">
    <property type="match status" value="1"/>
</dbReference>
<evidence type="ECO:0000313" key="6">
    <source>
        <dbReference type="EMBL" id="OGZ12803.1"/>
    </source>
</evidence>
<name>A0A1G2DH09_9BACT</name>
<keyword evidence="2" id="KW-0540">Nuclease</keyword>
<accession>A0A1G2DH09</accession>
<keyword evidence="3" id="KW-0255">Endonuclease</keyword>
<evidence type="ECO:0000256" key="5">
    <source>
        <dbReference type="ARBA" id="ARBA00022884"/>
    </source>
</evidence>
<dbReference type="SUPFAM" id="SSF54211">
    <property type="entry name" value="Ribosomal protein S5 domain 2-like"/>
    <property type="match status" value="1"/>
</dbReference>
<dbReference type="Proteomes" id="UP000178534">
    <property type="component" value="Unassembled WGS sequence"/>
</dbReference>
<sequence length="129" mass="15029">MLPRKRKLSRKVFPRHTDRKFSWTGQILRIQAYKSPPDAGKAAKGVVLKNTPCFAVVVPKRLSINAVMRNTFKRRLMETIQWDISLFDRLPYQKYVLIPKEHLSGVTFLQINSDIKAFLEQQTATKDQK</sequence>
<dbReference type="GO" id="GO:0008033">
    <property type="term" value="P:tRNA processing"/>
    <property type="evidence" value="ECO:0007669"/>
    <property type="project" value="UniProtKB-KW"/>
</dbReference>
<dbReference type="AlphaFoldDB" id="A0A1G2DH09"/>
<evidence type="ECO:0000256" key="2">
    <source>
        <dbReference type="ARBA" id="ARBA00022722"/>
    </source>
</evidence>
<dbReference type="STRING" id="1798665.A2942_03475"/>
<protein>
    <submittedName>
        <fullName evidence="6">Uncharacterized protein</fullName>
    </submittedName>
</protein>
<proteinExistence type="predicted"/>
<evidence type="ECO:0000256" key="4">
    <source>
        <dbReference type="ARBA" id="ARBA00022801"/>
    </source>
</evidence>
<keyword evidence="4" id="KW-0378">Hydrolase</keyword>
<evidence type="ECO:0000256" key="1">
    <source>
        <dbReference type="ARBA" id="ARBA00022694"/>
    </source>
</evidence>
<gene>
    <name evidence="6" type="ORF">A2942_03475</name>
</gene>
<evidence type="ECO:0000313" key="7">
    <source>
        <dbReference type="Proteomes" id="UP000178534"/>
    </source>
</evidence>
<dbReference type="Pfam" id="PF00825">
    <property type="entry name" value="Ribonuclease_P"/>
    <property type="match status" value="1"/>
</dbReference>
<reference evidence="6 7" key="1">
    <citation type="journal article" date="2016" name="Nat. Commun.">
        <title>Thousands of microbial genomes shed light on interconnected biogeochemical processes in an aquifer system.</title>
        <authorList>
            <person name="Anantharaman K."/>
            <person name="Brown C.T."/>
            <person name="Hug L.A."/>
            <person name="Sharon I."/>
            <person name="Castelle C.J."/>
            <person name="Probst A.J."/>
            <person name="Thomas B.C."/>
            <person name="Singh A."/>
            <person name="Wilkins M.J."/>
            <person name="Karaoz U."/>
            <person name="Brodie E.L."/>
            <person name="Williams K.H."/>
            <person name="Hubbard S.S."/>
            <person name="Banfield J.F."/>
        </authorList>
    </citation>
    <scope>NUCLEOTIDE SEQUENCE [LARGE SCALE GENOMIC DNA]</scope>
</reference>
<comment type="caution">
    <text evidence="6">The sequence shown here is derived from an EMBL/GenBank/DDBJ whole genome shotgun (WGS) entry which is preliminary data.</text>
</comment>
<dbReference type="InterPro" id="IPR020568">
    <property type="entry name" value="Ribosomal_Su5_D2-typ_SF"/>
</dbReference>
<dbReference type="InterPro" id="IPR000100">
    <property type="entry name" value="RNase_P"/>
</dbReference>
<dbReference type="GO" id="GO:0004526">
    <property type="term" value="F:ribonuclease P activity"/>
    <property type="evidence" value="ECO:0007669"/>
    <property type="project" value="InterPro"/>
</dbReference>
<evidence type="ECO:0000256" key="3">
    <source>
        <dbReference type="ARBA" id="ARBA00022759"/>
    </source>
</evidence>
<organism evidence="6 7">
    <name type="scientific">Candidatus Lloydbacteria bacterium RIFCSPLOWO2_01_FULL_50_20</name>
    <dbReference type="NCBI Taxonomy" id="1798665"/>
    <lineage>
        <taxon>Bacteria</taxon>
        <taxon>Candidatus Lloydiibacteriota</taxon>
    </lineage>
</organism>
<dbReference type="InterPro" id="IPR014721">
    <property type="entry name" value="Ribsml_uS5_D2-typ_fold_subgr"/>
</dbReference>